<dbReference type="FunFam" id="3.40.630.10:FF:000032">
    <property type="entry name" value="Murein peptide amidase A"/>
    <property type="match status" value="1"/>
</dbReference>
<dbReference type="GO" id="GO:0004181">
    <property type="term" value="F:metallocarboxypeptidase activity"/>
    <property type="evidence" value="ECO:0007669"/>
    <property type="project" value="InterPro"/>
</dbReference>
<evidence type="ECO:0000256" key="1">
    <source>
        <dbReference type="ARBA" id="ARBA00022490"/>
    </source>
</evidence>
<evidence type="ECO:0000256" key="4">
    <source>
        <dbReference type="ARBA" id="ARBA00022723"/>
    </source>
</evidence>
<keyword evidence="4" id="KW-0479">Metal-binding</keyword>
<evidence type="ECO:0000256" key="2">
    <source>
        <dbReference type="ARBA" id="ARBA00022645"/>
    </source>
</evidence>
<name>W1WWQ3_ECOLX</name>
<evidence type="ECO:0000256" key="9">
    <source>
        <dbReference type="PROSITE-ProRule" id="PRU01379"/>
    </source>
</evidence>
<evidence type="ECO:0000313" key="11">
    <source>
        <dbReference type="EMBL" id="ETJ22321.1"/>
    </source>
</evidence>
<comment type="similarity">
    <text evidence="9">Belongs to the peptidase M14 family.</text>
</comment>
<comment type="caution">
    <text evidence="11">The sequence shown here is derived from an EMBL/GenBank/DDBJ whole genome shotgun (WGS) entry which is preliminary data.</text>
</comment>
<evidence type="ECO:0000256" key="8">
    <source>
        <dbReference type="ARBA" id="ARBA00023316"/>
    </source>
</evidence>
<protein>
    <submittedName>
        <fullName evidence="11">Protein mpaA</fullName>
    </submittedName>
</protein>
<keyword evidence="2" id="KW-0121">Carboxypeptidase</keyword>
<dbReference type="CDD" id="cd06904">
    <property type="entry name" value="M14_MpaA-like"/>
    <property type="match status" value="1"/>
</dbReference>
<evidence type="ECO:0000256" key="6">
    <source>
        <dbReference type="ARBA" id="ARBA00022833"/>
    </source>
</evidence>
<keyword evidence="1" id="KW-0963">Cytoplasm</keyword>
<feature type="non-terminal residue" evidence="11">
    <location>
        <position position="1"/>
    </location>
</feature>
<evidence type="ECO:0000256" key="3">
    <source>
        <dbReference type="ARBA" id="ARBA00022670"/>
    </source>
</evidence>
<dbReference type="InterPro" id="IPR043691">
    <property type="entry name" value="MpaA"/>
</dbReference>
<keyword evidence="5" id="KW-0378">Hydrolase</keyword>
<dbReference type="Pfam" id="PF00246">
    <property type="entry name" value="Peptidase_M14"/>
    <property type="match status" value="1"/>
</dbReference>
<dbReference type="AlphaFoldDB" id="W1WWQ3"/>
<dbReference type="HAMAP" id="MF_02211">
    <property type="entry name" value="MpaA_carboxypeptidase"/>
    <property type="match status" value="1"/>
</dbReference>
<dbReference type="PATRIC" id="fig|1403943.3.peg.3333"/>
<keyword evidence="6" id="KW-0862">Zinc</keyword>
<dbReference type="GO" id="GO:0004040">
    <property type="term" value="F:amidase activity"/>
    <property type="evidence" value="ECO:0007669"/>
    <property type="project" value="InterPro"/>
</dbReference>
<dbReference type="PROSITE" id="PS52035">
    <property type="entry name" value="PEPTIDASE_M14"/>
    <property type="match status" value="1"/>
</dbReference>
<proteinExistence type="inferred from homology"/>
<organism evidence="11 12">
    <name type="scientific">Escherichia coli DORA_A_5_14_21</name>
    <dbReference type="NCBI Taxonomy" id="1403943"/>
    <lineage>
        <taxon>Bacteria</taxon>
        <taxon>Pseudomonadati</taxon>
        <taxon>Pseudomonadota</taxon>
        <taxon>Gammaproteobacteria</taxon>
        <taxon>Enterobacterales</taxon>
        <taxon>Enterobacteriaceae</taxon>
        <taxon>Escherichia</taxon>
    </lineage>
</organism>
<feature type="active site" description="Proton donor/acceptor" evidence="9">
    <location>
        <position position="236"/>
    </location>
</feature>
<gene>
    <name evidence="11" type="ORF">Q609_ECAC01647G0001</name>
</gene>
<dbReference type="InterPro" id="IPR000834">
    <property type="entry name" value="Peptidase_M14"/>
</dbReference>
<sequence>SVEEKDLIIRKICTTLPVILPEPETIMTVTRPRAERGAFPPGTEHYGRSLLGAPLIWFPAPAASRESGLILAGTHGDENSSVVTLSCALRTLTPSLRRHHVVLCVNPDGCQLGLRANANGVDLNRNFPAANWKEGETVYRWNSAAEERDVVLLTGDKPGSEPETQALCQLIHRIQPAWVVSFHDPLACIEDPRHSELGEWLAQAFELPLVTSVGYETPGSFGSWCADLNLHCITAEFPPISSDEASEKYLFAMANLLRWHPKDAIRPS</sequence>
<dbReference type="GO" id="GO:0008270">
    <property type="term" value="F:zinc ion binding"/>
    <property type="evidence" value="ECO:0007669"/>
    <property type="project" value="InterPro"/>
</dbReference>
<reference evidence="11 12" key="1">
    <citation type="submission" date="2013-12" db="EMBL/GenBank/DDBJ databases">
        <title>A Varibaculum cambriense genome reconstructed from a premature infant gut community with otherwise low bacterial novelty that shifts toward anaerobic metabolism during the third week of life.</title>
        <authorList>
            <person name="Brown C.T."/>
            <person name="Sharon I."/>
            <person name="Thomas B.C."/>
            <person name="Castelle C.J."/>
            <person name="Morowitz M.J."/>
            <person name="Banfield J.F."/>
        </authorList>
    </citation>
    <scope>NUCLEOTIDE SEQUENCE [LARGE SCALE GENOMIC DNA]</scope>
    <source>
        <strain evidence="12">DORA_A_5_14_21</strain>
    </source>
</reference>
<accession>W1WWQ3</accession>
<feature type="domain" description="Peptidase M14" evidence="10">
    <location>
        <begin position="18"/>
        <end position="260"/>
    </location>
</feature>
<dbReference type="Gene3D" id="3.40.630.10">
    <property type="entry name" value="Zn peptidases"/>
    <property type="match status" value="1"/>
</dbReference>
<dbReference type="GO" id="GO:0071555">
    <property type="term" value="P:cell wall organization"/>
    <property type="evidence" value="ECO:0007669"/>
    <property type="project" value="UniProtKB-KW"/>
</dbReference>
<dbReference type="EMBL" id="AZLZ01001647">
    <property type="protein sequence ID" value="ETJ22321.1"/>
    <property type="molecule type" value="Genomic_DNA"/>
</dbReference>
<evidence type="ECO:0000256" key="7">
    <source>
        <dbReference type="ARBA" id="ARBA00023049"/>
    </source>
</evidence>
<dbReference type="GO" id="GO:0009253">
    <property type="term" value="P:peptidoglycan catabolic process"/>
    <property type="evidence" value="ECO:0007669"/>
    <property type="project" value="InterPro"/>
</dbReference>
<dbReference type="GO" id="GO:0006508">
    <property type="term" value="P:proteolysis"/>
    <property type="evidence" value="ECO:0007669"/>
    <property type="project" value="UniProtKB-KW"/>
</dbReference>
<dbReference type="SUPFAM" id="SSF53187">
    <property type="entry name" value="Zn-dependent exopeptidases"/>
    <property type="match status" value="1"/>
</dbReference>
<evidence type="ECO:0000313" key="12">
    <source>
        <dbReference type="Proteomes" id="UP000018853"/>
    </source>
</evidence>
<keyword evidence="3" id="KW-0645">Protease</keyword>
<keyword evidence="8" id="KW-0961">Cell wall biogenesis/degradation</keyword>
<keyword evidence="7" id="KW-0482">Metalloprotease</keyword>
<dbReference type="Proteomes" id="UP000018853">
    <property type="component" value="Unassembled WGS sequence"/>
</dbReference>
<evidence type="ECO:0000256" key="5">
    <source>
        <dbReference type="ARBA" id="ARBA00022801"/>
    </source>
</evidence>
<evidence type="ECO:0000259" key="10">
    <source>
        <dbReference type="PROSITE" id="PS52035"/>
    </source>
</evidence>
<dbReference type="NCBIfam" id="NF007897">
    <property type="entry name" value="PRK10602.1"/>
    <property type="match status" value="1"/>
</dbReference>